<dbReference type="SMART" id="SM00471">
    <property type="entry name" value="HDc"/>
    <property type="match status" value="1"/>
</dbReference>
<keyword evidence="1" id="KW-0472">Membrane</keyword>
<proteinExistence type="predicted"/>
<dbReference type="SUPFAM" id="SSF109604">
    <property type="entry name" value="HD-domain/PDEase-like"/>
    <property type="match status" value="1"/>
</dbReference>
<evidence type="ECO:0000313" key="3">
    <source>
        <dbReference type="EMBL" id="KAE9634992.1"/>
    </source>
</evidence>
<evidence type="ECO:0000313" key="4">
    <source>
        <dbReference type="Proteomes" id="UP000483018"/>
    </source>
</evidence>
<dbReference type="EMBL" id="WSLF01000004">
    <property type="protein sequence ID" value="KAE9634992.1"/>
    <property type="molecule type" value="Genomic_DNA"/>
</dbReference>
<protein>
    <submittedName>
        <fullName evidence="3">HD domain-containing protein</fullName>
    </submittedName>
</protein>
<evidence type="ECO:0000256" key="1">
    <source>
        <dbReference type="SAM" id="Phobius"/>
    </source>
</evidence>
<dbReference type="InterPro" id="IPR003607">
    <property type="entry name" value="HD/PDEase_dom"/>
</dbReference>
<dbReference type="Pfam" id="PF13487">
    <property type="entry name" value="HD_5"/>
    <property type="match status" value="1"/>
</dbReference>
<feature type="transmembrane region" description="Helical" evidence="1">
    <location>
        <begin position="90"/>
        <end position="107"/>
    </location>
</feature>
<name>A0A7C8LF30_9FIRM</name>
<keyword evidence="1" id="KW-1133">Transmembrane helix</keyword>
<dbReference type="PANTHER" id="PTHR45228">
    <property type="entry name" value="CYCLIC DI-GMP PHOSPHODIESTERASE TM_0186-RELATED"/>
    <property type="match status" value="1"/>
</dbReference>
<dbReference type="CDD" id="cd00077">
    <property type="entry name" value="HDc"/>
    <property type="match status" value="1"/>
</dbReference>
<keyword evidence="1" id="KW-0812">Transmembrane</keyword>
<comment type="caution">
    <text evidence="3">The sequence shown here is derived from an EMBL/GenBank/DDBJ whole genome shotgun (WGS) entry which is preliminary data.</text>
</comment>
<dbReference type="Proteomes" id="UP000483018">
    <property type="component" value="Unassembled WGS sequence"/>
</dbReference>
<dbReference type="AlphaFoldDB" id="A0A7C8LF30"/>
<dbReference type="Gene3D" id="1.10.3210.10">
    <property type="entry name" value="Hypothetical protein af1432"/>
    <property type="match status" value="1"/>
</dbReference>
<feature type="transmembrane region" description="Helical" evidence="1">
    <location>
        <begin position="12"/>
        <end position="32"/>
    </location>
</feature>
<feature type="transmembrane region" description="Helical" evidence="1">
    <location>
        <begin position="61"/>
        <end position="78"/>
    </location>
</feature>
<feature type="domain" description="HD-GYP" evidence="2">
    <location>
        <begin position="125"/>
        <end position="335"/>
    </location>
</feature>
<feature type="transmembrane region" description="Helical" evidence="1">
    <location>
        <begin position="38"/>
        <end position="54"/>
    </location>
</feature>
<accession>A0A7C8LF30</accession>
<reference evidence="3 4" key="1">
    <citation type="submission" date="2019-12" db="EMBL/GenBank/DDBJ databases">
        <title>Defluviitalea raffinosedens, isolated from a biogas fermenter, genome sequencing and characterization.</title>
        <authorList>
            <person name="Rettenmaier R."/>
            <person name="Schneider M."/>
            <person name="Neuhaus K."/>
            <person name="Liebl W."/>
            <person name="Zverlov V."/>
        </authorList>
    </citation>
    <scope>NUCLEOTIDE SEQUENCE [LARGE SCALE GENOMIC DNA]</scope>
    <source>
        <strain evidence="3 4">249c-K6</strain>
    </source>
</reference>
<sequence length="339" mass="39233">MPMWNHFKSIKNYQLLIFSYLLSILIAFIIYMSGGTHTAYPYFMNIPIILATFTNGKIKGLIHAVISGLLLGPYMPLFADSHTEQKPLNWIIRLLFFVLMSLIIGFLSDYSKKEYEKNNAITKEISDSHMATIYALVKLSESRDDETGTHIERVSVLCKLLTEKLLHLPKYANYIDDRFIENIYKASALHDIGKVGIPDRILLKPGKLTDEEFEVIKRHTVIGANTLLEVQKKYPNNKFLEFGIDITYYHHEKWNGKGYPFGLSKEEIPLCARIMALVDVYDALRSKRVYKEPYSHEESLEIIKEGKGSHFDPEITDVFLENEGEFKELFERITMNFEV</sequence>
<dbReference type="PROSITE" id="PS51832">
    <property type="entry name" value="HD_GYP"/>
    <property type="match status" value="1"/>
</dbReference>
<keyword evidence="4" id="KW-1185">Reference proteome</keyword>
<dbReference type="OrthoDB" id="9805474at2"/>
<evidence type="ECO:0000259" key="2">
    <source>
        <dbReference type="PROSITE" id="PS51832"/>
    </source>
</evidence>
<dbReference type="InterPro" id="IPR052020">
    <property type="entry name" value="Cyclic_di-GMP/3'3'-cGAMP_PDE"/>
</dbReference>
<dbReference type="InterPro" id="IPR037522">
    <property type="entry name" value="HD_GYP_dom"/>
</dbReference>
<organism evidence="3 4">
    <name type="scientific">Defluviitalea raffinosedens</name>
    <dbReference type="NCBI Taxonomy" id="1450156"/>
    <lineage>
        <taxon>Bacteria</taxon>
        <taxon>Bacillati</taxon>
        <taxon>Bacillota</taxon>
        <taxon>Clostridia</taxon>
        <taxon>Lachnospirales</taxon>
        <taxon>Defluviitaleaceae</taxon>
        <taxon>Defluviitalea</taxon>
    </lineage>
</organism>
<gene>
    <name evidence="3" type="ORF">GND95_06680</name>
</gene>
<dbReference type="PANTHER" id="PTHR45228:SF5">
    <property type="entry name" value="CYCLIC DI-GMP PHOSPHODIESTERASE VC_1348-RELATED"/>
    <property type="match status" value="1"/>
</dbReference>